<evidence type="ECO:0000313" key="1">
    <source>
        <dbReference type="EMBL" id="KAI9512376.1"/>
    </source>
</evidence>
<accession>A0ACC0ULC5</accession>
<gene>
    <name evidence="1" type="ORF">F5148DRAFT_973607</name>
</gene>
<dbReference type="Proteomes" id="UP001207468">
    <property type="component" value="Unassembled WGS sequence"/>
</dbReference>
<name>A0ACC0ULC5_9AGAM</name>
<dbReference type="EMBL" id="JAGFNK010000009">
    <property type="protein sequence ID" value="KAI9512376.1"/>
    <property type="molecule type" value="Genomic_DNA"/>
</dbReference>
<proteinExistence type="predicted"/>
<sequence length="140" mass="15192">MSTSSPAPDRKPPEDPNPPPGTNGAAPPRRPIYQTETTGNYWADVLSPYDDLQRIGEIPCARNSLLSGIASGVGVGVIRGLSVRPFAASHWAVGTFMLVSLGTWSICQQNILEERRRVQTVVEQLPKRVITKPKDSESPS</sequence>
<protein>
    <submittedName>
        <fullName evidence="1">Uncharacterized protein</fullName>
    </submittedName>
</protein>
<evidence type="ECO:0000313" key="2">
    <source>
        <dbReference type="Proteomes" id="UP001207468"/>
    </source>
</evidence>
<organism evidence="1 2">
    <name type="scientific">Russula earlei</name>
    <dbReference type="NCBI Taxonomy" id="71964"/>
    <lineage>
        <taxon>Eukaryota</taxon>
        <taxon>Fungi</taxon>
        <taxon>Dikarya</taxon>
        <taxon>Basidiomycota</taxon>
        <taxon>Agaricomycotina</taxon>
        <taxon>Agaricomycetes</taxon>
        <taxon>Russulales</taxon>
        <taxon>Russulaceae</taxon>
        <taxon>Russula</taxon>
    </lineage>
</organism>
<reference evidence="1" key="1">
    <citation type="submission" date="2021-03" db="EMBL/GenBank/DDBJ databases">
        <title>Evolutionary priming and transition to the ectomycorrhizal habit in an iconic lineage of mushroom-forming fungi: is preadaptation a requirement?</title>
        <authorList>
            <consortium name="DOE Joint Genome Institute"/>
            <person name="Looney B.P."/>
            <person name="Miyauchi S."/>
            <person name="Morin E."/>
            <person name="Drula E."/>
            <person name="Courty P.E."/>
            <person name="Chicoki N."/>
            <person name="Fauchery L."/>
            <person name="Kohler A."/>
            <person name="Kuo A."/>
            <person name="LaButti K."/>
            <person name="Pangilinan J."/>
            <person name="Lipzen A."/>
            <person name="Riley R."/>
            <person name="Andreopoulos W."/>
            <person name="He G."/>
            <person name="Johnson J."/>
            <person name="Barry K.W."/>
            <person name="Grigoriev I.V."/>
            <person name="Nagy L."/>
            <person name="Hibbett D."/>
            <person name="Henrissat B."/>
            <person name="Matheny P.B."/>
            <person name="Labbe J."/>
            <person name="Martin A.F."/>
        </authorList>
    </citation>
    <scope>NUCLEOTIDE SEQUENCE</scope>
    <source>
        <strain evidence="1">BPL698</strain>
    </source>
</reference>
<keyword evidence="2" id="KW-1185">Reference proteome</keyword>
<comment type="caution">
    <text evidence="1">The sequence shown here is derived from an EMBL/GenBank/DDBJ whole genome shotgun (WGS) entry which is preliminary data.</text>
</comment>